<dbReference type="EMBL" id="CP072756">
    <property type="protein sequence ID" value="QUC21263.1"/>
    <property type="molecule type" value="Genomic_DNA"/>
</dbReference>
<dbReference type="PANTHER" id="PTHR42080:SF1">
    <property type="entry name" value="SRR1-LIKE DOMAIN-CONTAINING PROTEIN"/>
    <property type="match status" value="1"/>
</dbReference>
<dbReference type="Proteomes" id="UP000027002">
    <property type="component" value="Chromosome 4"/>
</dbReference>
<evidence type="ECO:0000313" key="5">
    <source>
        <dbReference type="Proteomes" id="UP000054053"/>
    </source>
</evidence>
<organism evidence="2 5">
    <name type="scientific">Ustilaginoidea virens</name>
    <name type="common">Rice false smut fungus</name>
    <name type="synonym">Villosiclava virens</name>
    <dbReference type="NCBI Taxonomy" id="1159556"/>
    <lineage>
        <taxon>Eukaryota</taxon>
        <taxon>Fungi</taxon>
        <taxon>Dikarya</taxon>
        <taxon>Ascomycota</taxon>
        <taxon>Pezizomycotina</taxon>
        <taxon>Sordariomycetes</taxon>
        <taxon>Hypocreomycetidae</taxon>
        <taxon>Hypocreales</taxon>
        <taxon>Clavicipitaceae</taxon>
        <taxon>Ustilaginoidea</taxon>
    </lineage>
</organism>
<dbReference type="AlphaFoldDB" id="A0A1B5L1C5"/>
<name>A0A1B5L1C5_USTVR</name>
<dbReference type="EMBL" id="BBTG02000052">
    <property type="protein sequence ID" value="GAO17240.1"/>
    <property type="molecule type" value="Genomic_DNA"/>
</dbReference>
<proteinExistence type="predicted"/>
<dbReference type="Proteomes" id="UP000054053">
    <property type="component" value="Unassembled WGS sequence"/>
</dbReference>
<reference evidence="3" key="3">
    <citation type="submission" date="2020-03" db="EMBL/GenBank/DDBJ databases">
        <title>A mixture of massive structural variations and highly conserved coding sequences in Ustilaginoidea virens genome.</title>
        <authorList>
            <person name="Zhang K."/>
            <person name="Zhao Z."/>
            <person name="Zhang Z."/>
            <person name="Li Y."/>
            <person name="Hsiang T."/>
            <person name="Sun W."/>
        </authorList>
    </citation>
    <scope>NUCLEOTIDE SEQUENCE</scope>
    <source>
        <strain evidence="3">UV-8b</strain>
    </source>
</reference>
<dbReference type="Pfam" id="PF07985">
    <property type="entry name" value="SRR1"/>
    <property type="match status" value="1"/>
</dbReference>
<dbReference type="OrthoDB" id="5318346at2759"/>
<evidence type="ECO:0000313" key="2">
    <source>
        <dbReference type="EMBL" id="GAO17240.1"/>
    </source>
</evidence>
<gene>
    <name evidence="3" type="ORF">UV8b_05506</name>
    <name evidence="2" type="ORF">UVI_02057260</name>
</gene>
<dbReference type="GeneID" id="66066283"/>
<protein>
    <recommendedName>
        <fullName evidence="1">SRR1-like domain-containing protein</fullName>
    </recommendedName>
</protein>
<evidence type="ECO:0000313" key="3">
    <source>
        <dbReference type="EMBL" id="QUC21263.1"/>
    </source>
</evidence>
<keyword evidence="4" id="KW-1185">Reference proteome</keyword>
<dbReference type="InterPro" id="IPR012942">
    <property type="entry name" value="SRR1-like"/>
</dbReference>
<reference evidence="2" key="1">
    <citation type="journal article" date="2016" name="Genome Announc.">
        <title>Genome Sequence of Ustilaginoidea virens IPU010, a Rice Pathogenic Fungus Causing False Smut.</title>
        <authorList>
            <person name="Kumagai T."/>
            <person name="Ishii T."/>
            <person name="Terai G."/>
            <person name="Umemura M."/>
            <person name="Machida M."/>
            <person name="Asai K."/>
        </authorList>
    </citation>
    <scope>NUCLEOTIDE SEQUENCE [LARGE SCALE GENOMIC DNA]</scope>
    <source>
        <strain evidence="2">IPU010</strain>
    </source>
</reference>
<accession>A0A1B5L1C5</accession>
<reference evidence="5" key="2">
    <citation type="journal article" date="2016" name="Genome Announc.">
        <title>Genome sequence of Ustilaginoidea virens IPU010, a rice pathogenic fungus causing false smut.</title>
        <authorList>
            <person name="Kumagai T."/>
            <person name="Ishii T."/>
            <person name="Terai G."/>
            <person name="Umemura M."/>
            <person name="Machida M."/>
            <person name="Asai K."/>
        </authorList>
    </citation>
    <scope>NUCLEOTIDE SEQUENCE [LARGE SCALE GENOMIC DNA]</scope>
    <source>
        <strain evidence="5">IPU010</strain>
    </source>
</reference>
<sequence>MAAEYQRIRADPSSRPWCSAIRAVVARHAPALAPVTAAVCLGIGSFDPADGAWEAKRRSYVQLLGLAVMLDELEKTHGRRIRCTFQEPVFTAADVEFLTSLGHVVVEAPAACEALTPDSLLYGIHLYRSLYAEALQVALPAVYVGTGWDVWDQMLPGVDDGLQGIETMHKTYHKAPFPQEGTAFSSTCLYWRRD</sequence>
<dbReference type="PANTHER" id="PTHR42080">
    <property type="entry name" value="SRR1 DOMAIN-CONTAINING PROTEIN"/>
    <property type="match status" value="1"/>
</dbReference>
<feature type="domain" description="SRR1-like" evidence="1">
    <location>
        <begin position="25"/>
        <end position="191"/>
    </location>
</feature>
<evidence type="ECO:0000259" key="1">
    <source>
        <dbReference type="Pfam" id="PF07985"/>
    </source>
</evidence>
<dbReference type="RefSeq" id="XP_042998936.1">
    <property type="nucleotide sequence ID" value="XM_043143003.1"/>
</dbReference>
<evidence type="ECO:0000313" key="4">
    <source>
        <dbReference type="Proteomes" id="UP000027002"/>
    </source>
</evidence>
<dbReference type="KEGG" id="uvi:66066283"/>